<sequence length="347" mass="37598">MTQRMVLGIVASVLVLLCAVIVSVAVVPQSIYPMLSEADLRGVSSAETRIQLQQAQAQLQNSVRSTLLQLTAGLLVIAGAAATWRQVHVNREGQITDRFTRAIEQLGNDNVDVRIGAVYALERIARNSPADRTAVQFTLAAFVRNHAPWHVGSSGGPVHPTVVVEERPWLQILAPDIQAAVGVLARRLPAPRARREFPVDPKLYLSRVDLRGVQLYRGRRLVNTQLRYANLARSWLEGTRLDGCDLKSADLRRCRLVDASLLQANLNGAFLSGADLSGADLRESDLRGADLAEAILDGAKLDGVKVDAGTVWPAGFDISQYRRVRFCADSPVESEVAGPDATTSGQG</sequence>
<dbReference type="Gene3D" id="2.160.20.80">
    <property type="entry name" value="E3 ubiquitin-protein ligase SopA"/>
    <property type="match status" value="1"/>
</dbReference>
<keyword evidence="3" id="KW-1185">Reference proteome</keyword>
<proteinExistence type="predicted"/>
<dbReference type="RefSeq" id="WP_378247615.1">
    <property type="nucleotide sequence ID" value="NZ_JBHSKF010000005.1"/>
</dbReference>
<accession>A0ABW0EMG1</accession>
<evidence type="ECO:0000256" key="1">
    <source>
        <dbReference type="ARBA" id="ARBA00022737"/>
    </source>
</evidence>
<organism evidence="2 3">
    <name type="scientific">Actinokineospora guangxiensis</name>
    <dbReference type="NCBI Taxonomy" id="1490288"/>
    <lineage>
        <taxon>Bacteria</taxon>
        <taxon>Bacillati</taxon>
        <taxon>Actinomycetota</taxon>
        <taxon>Actinomycetes</taxon>
        <taxon>Pseudonocardiales</taxon>
        <taxon>Pseudonocardiaceae</taxon>
        <taxon>Actinokineospora</taxon>
    </lineage>
</organism>
<name>A0ABW0EMG1_9PSEU</name>
<evidence type="ECO:0000313" key="3">
    <source>
        <dbReference type="Proteomes" id="UP001596157"/>
    </source>
</evidence>
<dbReference type="SUPFAM" id="SSF141571">
    <property type="entry name" value="Pentapeptide repeat-like"/>
    <property type="match status" value="1"/>
</dbReference>
<dbReference type="InterPro" id="IPR001646">
    <property type="entry name" value="5peptide_repeat"/>
</dbReference>
<protein>
    <submittedName>
        <fullName evidence="2">Pentapeptide repeat-containing protein</fullName>
    </submittedName>
</protein>
<keyword evidence="1" id="KW-0677">Repeat</keyword>
<gene>
    <name evidence="2" type="ORF">ACFPM7_13415</name>
</gene>
<evidence type="ECO:0000313" key="2">
    <source>
        <dbReference type="EMBL" id="MFC5288052.1"/>
    </source>
</evidence>
<dbReference type="Proteomes" id="UP001596157">
    <property type="component" value="Unassembled WGS sequence"/>
</dbReference>
<comment type="caution">
    <text evidence="2">The sequence shown here is derived from an EMBL/GenBank/DDBJ whole genome shotgun (WGS) entry which is preliminary data.</text>
</comment>
<reference evidence="3" key="1">
    <citation type="journal article" date="2019" name="Int. J. Syst. Evol. Microbiol.">
        <title>The Global Catalogue of Microorganisms (GCM) 10K type strain sequencing project: providing services to taxonomists for standard genome sequencing and annotation.</title>
        <authorList>
            <consortium name="The Broad Institute Genomics Platform"/>
            <consortium name="The Broad Institute Genome Sequencing Center for Infectious Disease"/>
            <person name="Wu L."/>
            <person name="Ma J."/>
        </authorList>
    </citation>
    <scope>NUCLEOTIDE SEQUENCE [LARGE SCALE GENOMIC DNA]</scope>
    <source>
        <strain evidence="3">CCUG 59778</strain>
    </source>
</reference>
<dbReference type="Pfam" id="PF00805">
    <property type="entry name" value="Pentapeptide"/>
    <property type="match status" value="2"/>
</dbReference>
<dbReference type="EMBL" id="JBHSKF010000005">
    <property type="protein sequence ID" value="MFC5288052.1"/>
    <property type="molecule type" value="Genomic_DNA"/>
</dbReference>
<dbReference type="PANTHER" id="PTHR47485">
    <property type="entry name" value="THYLAKOID LUMENAL 17.4 KDA PROTEIN, CHLOROPLASTIC"/>
    <property type="match status" value="1"/>
</dbReference>
<dbReference type="PANTHER" id="PTHR47485:SF1">
    <property type="entry name" value="THYLAKOID LUMENAL 17.4 KDA PROTEIN, CHLOROPLASTIC"/>
    <property type="match status" value="1"/>
</dbReference>